<dbReference type="EMBL" id="AOFI03000007">
    <property type="protein sequence ID" value="KAF4325233.1"/>
    <property type="molecule type" value="Genomic_DNA"/>
</dbReference>
<name>A0A8J4STQ1_9STRA</name>
<protein>
    <submittedName>
        <fullName evidence="1">Uncharacterized protein</fullName>
    </submittedName>
</protein>
<proteinExistence type="predicted"/>
<dbReference type="Proteomes" id="UP000702964">
    <property type="component" value="Unassembled WGS sequence"/>
</dbReference>
<accession>A0A8J4STQ1</accession>
<gene>
    <name evidence="1" type="ORF">G195_001360</name>
</gene>
<organism evidence="1 2">
    <name type="scientific">Phytophthora kernoviae 00238/432</name>
    <dbReference type="NCBI Taxonomy" id="1284355"/>
    <lineage>
        <taxon>Eukaryota</taxon>
        <taxon>Sar</taxon>
        <taxon>Stramenopiles</taxon>
        <taxon>Oomycota</taxon>
        <taxon>Peronosporomycetes</taxon>
        <taxon>Peronosporales</taxon>
        <taxon>Peronosporaceae</taxon>
        <taxon>Phytophthora</taxon>
    </lineage>
</organism>
<reference evidence="1" key="1">
    <citation type="journal article" date="2015" name="Genom Data">
        <title>Draft genome sequences of Phytophthora kernoviae and Phytophthora ramorum lineage EU2 from Scotland.</title>
        <authorList>
            <person name="Sambles C."/>
            <person name="Schlenzig A."/>
            <person name="O'Neill P."/>
            <person name="Grant M."/>
            <person name="Studholme D.J."/>
        </authorList>
    </citation>
    <scope>NUCLEOTIDE SEQUENCE</scope>
    <source>
        <strain evidence="1">00238/432</strain>
    </source>
</reference>
<evidence type="ECO:0000313" key="2">
    <source>
        <dbReference type="Proteomes" id="UP000702964"/>
    </source>
</evidence>
<reference evidence="1" key="2">
    <citation type="submission" date="2020-02" db="EMBL/GenBank/DDBJ databases">
        <authorList>
            <person name="Studholme D.J."/>
        </authorList>
    </citation>
    <scope>NUCLEOTIDE SEQUENCE</scope>
    <source>
        <strain evidence="1">00238/432</strain>
    </source>
</reference>
<comment type="caution">
    <text evidence="1">The sequence shown here is derived from an EMBL/GenBank/DDBJ whole genome shotgun (WGS) entry which is preliminary data.</text>
</comment>
<sequence length="75" mass="8556">MKNSKIWNCGIRCIVSVRKALRCISQEKKKVKSTSVNMVFPPKRNTVLMNWIVHNTMVFLYPGVGLRTSFGATLK</sequence>
<dbReference type="AlphaFoldDB" id="A0A8J4STQ1"/>
<evidence type="ECO:0000313" key="1">
    <source>
        <dbReference type="EMBL" id="KAF4325233.1"/>
    </source>
</evidence>